<dbReference type="SUPFAM" id="SSF53098">
    <property type="entry name" value="Ribonuclease H-like"/>
    <property type="match status" value="1"/>
</dbReference>
<dbReference type="InterPro" id="IPR036397">
    <property type="entry name" value="RNaseH_sf"/>
</dbReference>
<keyword evidence="2" id="KW-0695">RNA-directed DNA polymerase</keyword>
<dbReference type="InterPro" id="IPR001584">
    <property type="entry name" value="Integrase_cat-core"/>
</dbReference>
<proteinExistence type="predicted"/>
<dbReference type="AlphaFoldDB" id="A0A699KHX7"/>
<organism evidence="2">
    <name type="scientific">Tanacetum cinerariifolium</name>
    <name type="common">Dalmatian daisy</name>
    <name type="synonym">Chrysanthemum cinerariifolium</name>
    <dbReference type="NCBI Taxonomy" id="118510"/>
    <lineage>
        <taxon>Eukaryota</taxon>
        <taxon>Viridiplantae</taxon>
        <taxon>Streptophyta</taxon>
        <taxon>Embryophyta</taxon>
        <taxon>Tracheophyta</taxon>
        <taxon>Spermatophyta</taxon>
        <taxon>Magnoliopsida</taxon>
        <taxon>eudicotyledons</taxon>
        <taxon>Gunneridae</taxon>
        <taxon>Pentapetalae</taxon>
        <taxon>asterids</taxon>
        <taxon>campanulids</taxon>
        <taxon>Asterales</taxon>
        <taxon>Asteraceae</taxon>
        <taxon>Asteroideae</taxon>
        <taxon>Anthemideae</taxon>
        <taxon>Anthemidinae</taxon>
        <taxon>Tanacetum</taxon>
    </lineage>
</organism>
<keyword evidence="2" id="KW-0808">Transferase</keyword>
<reference evidence="2" key="1">
    <citation type="journal article" date="2019" name="Sci. Rep.">
        <title>Draft genome of Tanacetum cinerariifolium, the natural source of mosquito coil.</title>
        <authorList>
            <person name="Yamashiro T."/>
            <person name="Shiraishi A."/>
            <person name="Satake H."/>
            <person name="Nakayama K."/>
        </authorList>
    </citation>
    <scope>NUCLEOTIDE SEQUENCE</scope>
</reference>
<feature type="domain" description="Integrase catalytic" evidence="1">
    <location>
        <begin position="55"/>
        <end position="171"/>
    </location>
</feature>
<dbReference type="GO" id="GO:0003964">
    <property type="term" value="F:RNA-directed DNA polymerase activity"/>
    <property type="evidence" value="ECO:0007669"/>
    <property type="project" value="UniProtKB-KW"/>
</dbReference>
<comment type="caution">
    <text evidence="2">The sequence shown here is derived from an EMBL/GenBank/DDBJ whole genome shotgun (WGS) entry which is preliminary data.</text>
</comment>
<keyword evidence="2" id="KW-0548">Nucleotidyltransferase</keyword>
<protein>
    <submittedName>
        <fullName evidence="2">Reverse transcriptase domain-containing protein</fullName>
    </submittedName>
</protein>
<dbReference type="InterPro" id="IPR050951">
    <property type="entry name" value="Retrovirus_Pol_polyprotein"/>
</dbReference>
<accession>A0A699KHX7</accession>
<dbReference type="PANTHER" id="PTHR37984">
    <property type="entry name" value="PROTEIN CBG26694"/>
    <property type="match status" value="1"/>
</dbReference>
<dbReference type="GO" id="GO:0015074">
    <property type="term" value="P:DNA integration"/>
    <property type="evidence" value="ECO:0007669"/>
    <property type="project" value="InterPro"/>
</dbReference>
<gene>
    <name evidence="2" type="ORF">Tci_662934</name>
</gene>
<dbReference type="PANTHER" id="PTHR37984:SF5">
    <property type="entry name" value="PROTEIN NYNRIN-LIKE"/>
    <property type="match status" value="1"/>
</dbReference>
<dbReference type="PROSITE" id="PS50994">
    <property type="entry name" value="INTEGRASE"/>
    <property type="match status" value="1"/>
</dbReference>
<dbReference type="Gene3D" id="3.30.420.10">
    <property type="entry name" value="Ribonuclease H-like superfamily/Ribonuclease H"/>
    <property type="match status" value="1"/>
</dbReference>
<name>A0A699KHX7_TANCI</name>
<sequence>MEVGQYPYGFCHQASKDTKWKQHHMGSSGPTHQVCILSTDEGTEPMVKLERLYPKEVVTRHGIPVLIICDRDPMFTSNFWKAFQKAMGTRLDVSTAYHPETDRKSERTIQTLEDIKAAFPSSKCDGTPGEVMSSPRKEKISFGRNICNSSQQTHPQQMLHLEPCEQGFVNGGRL</sequence>
<evidence type="ECO:0000259" key="1">
    <source>
        <dbReference type="PROSITE" id="PS50994"/>
    </source>
</evidence>
<dbReference type="GO" id="GO:0003676">
    <property type="term" value="F:nucleic acid binding"/>
    <property type="evidence" value="ECO:0007669"/>
    <property type="project" value="InterPro"/>
</dbReference>
<dbReference type="InterPro" id="IPR012337">
    <property type="entry name" value="RNaseH-like_sf"/>
</dbReference>
<dbReference type="EMBL" id="BKCJ010512218">
    <property type="protein sequence ID" value="GFA90962.1"/>
    <property type="molecule type" value="Genomic_DNA"/>
</dbReference>
<evidence type="ECO:0000313" key="2">
    <source>
        <dbReference type="EMBL" id="GFA90962.1"/>
    </source>
</evidence>